<organism evidence="3 4">
    <name type="scientific">Psylliodes chrysocephalus</name>
    <dbReference type="NCBI Taxonomy" id="3402493"/>
    <lineage>
        <taxon>Eukaryota</taxon>
        <taxon>Metazoa</taxon>
        <taxon>Ecdysozoa</taxon>
        <taxon>Arthropoda</taxon>
        <taxon>Hexapoda</taxon>
        <taxon>Insecta</taxon>
        <taxon>Pterygota</taxon>
        <taxon>Neoptera</taxon>
        <taxon>Endopterygota</taxon>
        <taxon>Coleoptera</taxon>
        <taxon>Polyphaga</taxon>
        <taxon>Cucujiformia</taxon>
        <taxon>Chrysomeloidea</taxon>
        <taxon>Chrysomelidae</taxon>
        <taxon>Galerucinae</taxon>
        <taxon>Alticini</taxon>
        <taxon>Psylliodes</taxon>
    </lineage>
</organism>
<sequence>MHFRILSLVLILSLQKFGKTQNVTDFWKGLYFYKECFYKKYPGVCLKERTLEALNETILDDRTIFLGFLEIQKNPDYNFNKTEDEDLPEEETERNLKLSDVLMDKIDEFLKSRTIRLNLSNAFEARKGGGGGGGKKGGNMAMMAMCGMGVMMVNMVMGKMAMMAGSAMMIAKISLLLSLIMLIKKMQEKGGGGGEEKHIVYADSGHSHGGGGGYGGGGWHRSLEDPHNIIYKGQWTASSDNGSGPKLVKGNTLNIFYVSTITTAKATNFTIFDAVKNAYQLYLAENNKPLPKAPPRLENVPKKKYVLLTASSYKNTVEGVTSRQASQNLKMQKVKTEIYRRTKESAAEENKITIKIDE</sequence>
<protein>
    <submittedName>
        <fullName evidence="3">Uncharacterized protein</fullName>
    </submittedName>
</protein>
<keyword evidence="1" id="KW-0812">Transmembrane</keyword>
<dbReference type="PANTHER" id="PTHR21879">
    <property type="entry name" value="FI03362P-RELATED-RELATED"/>
    <property type="match status" value="1"/>
</dbReference>
<dbReference type="InterPro" id="IPR012464">
    <property type="entry name" value="DUF1676"/>
</dbReference>
<accession>A0A9P0D335</accession>
<dbReference type="OrthoDB" id="8189012at2759"/>
<dbReference type="EMBL" id="OV651817">
    <property type="protein sequence ID" value="CAH1111143.1"/>
    <property type="molecule type" value="Genomic_DNA"/>
</dbReference>
<proteinExistence type="predicted"/>
<evidence type="ECO:0000313" key="3">
    <source>
        <dbReference type="EMBL" id="CAH1111143.1"/>
    </source>
</evidence>
<dbReference type="Pfam" id="PF07898">
    <property type="entry name" value="DUF1676"/>
    <property type="match status" value="1"/>
</dbReference>
<reference evidence="3" key="1">
    <citation type="submission" date="2022-01" db="EMBL/GenBank/DDBJ databases">
        <authorList>
            <person name="King R."/>
        </authorList>
    </citation>
    <scope>NUCLEOTIDE SEQUENCE</scope>
</reference>
<dbReference type="GO" id="GO:0016020">
    <property type="term" value="C:membrane"/>
    <property type="evidence" value="ECO:0007669"/>
    <property type="project" value="TreeGrafter"/>
</dbReference>
<feature type="transmembrane region" description="Helical" evidence="1">
    <location>
        <begin position="163"/>
        <end position="183"/>
    </location>
</feature>
<dbReference type="Proteomes" id="UP001153636">
    <property type="component" value="Chromosome 5"/>
</dbReference>
<evidence type="ECO:0000256" key="2">
    <source>
        <dbReference type="SAM" id="SignalP"/>
    </source>
</evidence>
<keyword evidence="4" id="KW-1185">Reference proteome</keyword>
<evidence type="ECO:0000256" key="1">
    <source>
        <dbReference type="SAM" id="Phobius"/>
    </source>
</evidence>
<dbReference type="PANTHER" id="PTHR21879:SF22">
    <property type="entry name" value="FI03362P-RELATED"/>
    <property type="match status" value="1"/>
</dbReference>
<keyword evidence="1" id="KW-1133">Transmembrane helix</keyword>
<feature type="signal peptide" evidence="2">
    <location>
        <begin position="1"/>
        <end position="20"/>
    </location>
</feature>
<keyword evidence="1" id="KW-0472">Membrane</keyword>
<feature type="chain" id="PRO_5040435184" evidence="2">
    <location>
        <begin position="21"/>
        <end position="358"/>
    </location>
</feature>
<keyword evidence="2" id="KW-0732">Signal</keyword>
<name>A0A9P0D335_9CUCU</name>
<dbReference type="AlphaFoldDB" id="A0A9P0D335"/>
<gene>
    <name evidence="3" type="ORF">PSYICH_LOCUS11172</name>
</gene>
<evidence type="ECO:0000313" key="4">
    <source>
        <dbReference type="Proteomes" id="UP001153636"/>
    </source>
</evidence>